<feature type="signal peptide" evidence="1">
    <location>
        <begin position="1"/>
        <end position="23"/>
    </location>
</feature>
<dbReference type="InterPro" id="IPR035940">
    <property type="entry name" value="CAP_sf"/>
</dbReference>
<evidence type="ECO:0000256" key="1">
    <source>
        <dbReference type="SAM" id="SignalP"/>
    </source>
</evidence>
<organism evidence="3 4">
    <name type="scientific">Mucilaginibacter aquatilis</name>
    <dbReference type="NCBI Taxonomy" id="1517760"/>
    <lineage>
        <taxon>Bacteria</taxon>
        <taxon>Pseudomonadati</taxon>
        <taxon>Bacteroidota</taxon>
        <taxon>Sphingobacteriia</taxon>
        <taxon>Sphingobacteriales</taxon>
        <taxon>Sphingobacteriaceae</taxon>
        <taxon>Mucilaginibacter</taxon>
    </lineage>
</organism>
<feature type="chain" id="PRO_5026071747" evidence="1">
    <location>
        <begin position="24"/>
        <end position="185"/>
    </location>
</feature>
<dbReference type="PANTHER" id="PTHR31157">
    <property type="entry name" value="SCP DOMAIN-CONTAINING PROTEIN"/>
    <property type="match status" value="1"/>
</dbReference>
<dbReference type="OrthoDB" id="982527at2"/>
<feature type="domain" description="SCP" evidence="2">
    <location>
        <begin position="36"/>
        <end position="153"/>
    </location>
</feature>
<evidence type="ECO:0000313" key="4">
    <source>
        <dbReference type="Proteomes" id="UP000434850"/>
    </source>
</evidence>
<comment type="caution">
    <text evidence="3">The sequence shown here is derived from an EMBL/GenBank/DDBJ whole genome shotgun (WGS) entry which is preliminary data.</text>
</comment>
<keyword evidence="1" id="KW-0732">Signal</keyword>
<keyword evidence="4" id="KW-1185">Reference proteome</keyword>
<gene>
    <name evidence="3" type="ORF">GO816_16515</name>
</gene>
<accession>A0A6I4IC03</accession>
<evidence type="ECO:0000259" key="2">
    <source>
        <dbReference type="Pfam" id="PF00188"/>
    </source>
</evidence>
<dbReference type="InterPro" id="IPR014044">
    <property type="entry name" value="CAP_dom"/>
</dbReference>
<sequence length="185" mass="20970">MGRFWINLFLTLIVSSLFTPSQAQTASSKFKNEFLTRINKIRKQGCKCGTTNMPPVAPLVWNDELAAAAAGHARDMARNTYFSHNSRDGRSIESRITNAGYTYDGYKSFAIGENIAQGQTSIAEVNEGWFKSPRHCMNLMNRDFTEIGVAENNTYWVQDFGGREAFTNREKELIKSGRIKIRRVK</sequence>
<dbReference type="CDD" id="cd05379">
    <property type="entry name" value="CAP_bacterial"/>
    <property type="match status" value="1"/>
</dbReference>
<dbReference type="Gene3D" id="3.40.33.10">
    <property type="entry name" value="CAP"/>
    <property type="match status" value="1"/>
</dbReference>
<dbReference type="Pfam" id="PF00188">
    <property type="entry name" value="CAP"/>
    <property type="match status" value="1"/>
</dbReference>
<dbReference type="SUPFAM" id="SSF55797">
    <property type="entry name" value="PR-1-like"/>
    <property type="match status" value="1"/>
</dbReference>
<dbReference type="PANTHER" id="PTHR31157:SF1">
    <property type="entry name" value="SCP DOMAIN-CONTAINING PROTEIN"/>
    <property type="match status" value="1"/>
</dbReference>
<evidence type="ECO:0000313" key="3">
    <source>
        <dbReference type="EMBL" id="MVN92741.1"/>
    </source>
</evidence>
<reference evidence="3 4" key="1">
    <citation type="submission" date="2019-12" db="EMBL/GenBank/DDBJ databases">
        <title>Mucilaginibacter sp. HME9299 genome sequencing and assembly.</title>
        <authorList>
            <person name="Kang H."/>
            <person name="Kim H."/>
            <person name="Joh K."/>
        </authorList>
    </citation>
    <scope>NUCLEOTIDE SEQUENCE [LARGE SCALE GENOMIC DNA]</scope>
    <source>
        <strain evidence="3 4">HME9299</strain>
    </source>
</reference>
<dbReference type="EMBL" id="WQLA01000007">
    <property type="protein sequence ID" value="MVN92741.1"/>
    <property type="molecule type" value="Genomic_DNA"/>
</dbReference>
<dbReference type="AlphaFoldDB" id="A0A6I4IC03"/>
<dbReference type="RefSeq" id="WP_157543058.1">
    <property type="nucleotide sequence ID" value="NZ_WQLA01000007.1"/>
</dbReference>
<protein>
    <submittedName>
        <fullName evidence="3">CAP domain-containing protein</fullName>
    </submittedName>
</protein>
<dbReference type="Proteomes" id="UP000434850">
    <property type="component" value="Unassembled WGS sequence"/>
</dbReference>
<name>A0A6I4IC03_9SPHI</name>
<proteinExistence type="predicted"/>